<dbReference type="EMBL" id="VSSS01000037">
    <property type="protein sequence ID" value="TYL92544.1"/>
    <property type="molecule type" value="Genomic_DNA"/>
</dbReference>
<reference evidence="6 7" key="1">
    <citation type="submission" date="2019-08" db="EMBL/GenBank/DDBJ databases">
        <title>Bradyrhizobium hipponensis sp. nov., a rhizobium isolated from a Lupinus angustifolius root nodule in Tunisia.</title>
        <authorList>
            <person name="Off K."/>
            <person name="Rejili M."/>
            <person name="Mars M."/>
            <person name="Brachmann A."/>
            <person name="Marin M."/>
        </authorList>
    </citation>
    <scope>NUCLEOTIDE SEQUENCE [LARGE SCALE GENOMIC DNA]</scope>
    <source>
        <strain evidence="6 7">CTAW71</strain>
    </source>
</reference>
<evidence type="ECO:0000256" key="2">
    <source>
        <dbReference type="ARBA" id="ARBA00023015"/>
    </source>
</evidence>
<dbReference type="SUPFAM" id="SSF46785">
    <property type="entry name" value="Winged helix' DNA-binding domain"/>
    <property type="match status" value="1"/>
</dbReference>
<dbReference type="GO" id="GO:0003677">
    <property type="term" value="F:DNA binding"/>
    <property type="evidence" value="ECO:0007669"/>
    <property type="project" value="UniProtKB-KW"/>
</dbReference>
<gene>
    <name evidence="6" type="ORF">FXB40_24115</name>
</gene>
<protein>
    <submittedName>
        <fullName evidence="6">LysR family transcriptional regulator</fullName>
    </submittedName>
</protein>
<dbReference type="Pfam" id="PF00126">
    <property type="entry name" value="HTH_1"/>
    <property type="match status" value="1"/>
</dbReference>
<evidence type="ECO:0000256" key="3">
    <source>
        <dbReference type="ARBA" id="ARBA00023125"/>
    </source>
</evidence>
<dbReference type="OrthoDB" id="7216893at2"/>
<dbReference type="PROSITE" id="PS50931">
    <property type="entry name" value="HTH_LYSR"/>
    <property type="match status" value="1"/>
</dbReference>
<dbReference type="InterPro" id="IPR036390">
    <property type="entry name" value="WH_DNA-bd_sf"/>
</dbReference>
<keyword evidence="2" id="KW-0805">Transcription regulation</keyword>
<dbReference type="GO" id="GO:0003700">
    <property type="term" value="F:DNA-binding transcription factor activity"/>
    <property type="evidence" value="ECO:0007669"/>
    <property type="project" value="InterPro"/>
</dbReference>
<dbReference type="RefSeq" id="WP_148774684.1">
    <property type="nucleotide sequence ID" value="NZ_VSSS01000037.1"/>
</dbReference>
<dbReference type="Proteomes" id="UP000324758">
    <property type="component" value="Unassembled WGS sequence"/>
</dbReference>
<evidence type="ECO:0000313" key="6">
    <source>
        <dbReference type="EMBL" id="TYL92544.1"/>
    </source>
</evidence>
<accession>A0A5D3K9I8</accession>
<sequence length="119" mass="13359">MRTALLPFNLVSAMDDLGSRLSIEAPRIPNLDPRQLRYAVIAADFGSLRRAADVPLIKQTTLSRSIRQLEHLVGIAIFERSNAGIRRQPQVVVFFVSRGSYSKTWKSLSGRNLICIRHA</sequence>
<dbReference type="InterPro" id="IPR036388">
    <property type="entry name" value="WH-like_DNA-bd_sf"/>
</dbReference>
<dbReference type="Gene3D" id="1.10.10.10">
    <property type="entry name" value="Winged helix-like DNA-binding domain superfamily/Winged helix DNA-binding domain"/>
    <property type="match status" value="1"/>
</dbReference>
<evidence type="ECO:0000256" key="4">
    <source>
        <dbReference type="ARBA" id="ARBA00023163"/>
    </source>
</evidence>
<dbReference type="PANTHER" id="PTHR30346">
    <property type="entry name" value="TRANSCRIPTIONAL DUAL REGULATOR HCAR-RELATED"/>
    <property type="match status" value="1"/>
</dbReference>
<dbReference type="AlphaFoldDB" id="A0A5D3K9I8"/>
<keyword evidence="3" id="KW-0238">DNA-binding</keyword>
<comment type="similarity">
    <text evidence="1">Belongs to the LysR transcriptional regulatory family.</text>
</comment>
<evidence type="ECO:0000259" key="5">
    <source>
        <dbReference type="PROSITE" id="PS50931"/>
    </source>
</evidence>
<feature type="domain" description="HTH lysR-type" evidence="5">
    <location>
        <begin position="31"/>
        <end position="88"/>
    </location>
</feature>
<evidence type="ECO:0000313" key="7">
    <source>
        <dbReference type="Proteomes" id="UP000324758"/>
    </source>
</evidence>
<name>A0A5D3K9I8_9BRAD</name>
<evidence type="ECO:0000256" key="1">
    <source>
        <dbReference type="ARBA" id="ARBA00009437"/>
    </source>
</evidence>
<comment type="caution">
    <text evidence="6">The sequence shown here is derived from an EMBL/GenBank/DDBJ whole genome shotgun (WGS) entry which is preliminary data.</text>
</comment>
<dbReference type="InterPro" id="IPR000847">
    <property type="entry name" value="LysR_HTH_N"/>
</dbReference>
<keyword evidence="4" id="KW-0804">Transcription</keyword>
<keyword evidence="7" id="KW-1185">Reference proteome</keyword>
<organism evidence="6 7">
    <name type="scientific">Bradyrhizobium rifense</name>
    <dbReference type="NCBI Taxonomy" id="515499"/>
    <lineage>
        <taxon>Bacteria</taxon>
        <taxon>Pseudomonadati</taxon>
        <taxon>Pseudomonadota</taxon>
        <taxon>Alphaproteobacteria</taxon>
        <taxon>Hyphomicrobiales</taxon>
        <taxon>Nitrobacteraceae</taxon>
        <taxon>Bradyrhizobium</taxon>
    </lineage>
</organism>
<dbReference type="PANTHER" id="PTHR30346:SF0">
    <property type="entry name" value="HCA OPERON TRANSCRIPTIONAL ACTIVATOR HCAR"/>
    <property type="match status" value="1"/>
</dbReference>
<dbReference type="GO" id="GO:0032993">
    <property type="term" value="C:protein-DNA complex"/>
    <property type="evidence" value="ECO:0007669"/>
    <property type="project" value="TreeGrafter"/>
</dbReference>
<proteinExistence type="inferred from homology"/>